<evidence type="ECO:0000313" key="2">
    <source>
        <dbReference type="Proteomes" id="UP001152561"/>
    </source>
</evidence>
<comment type="caution">
    <text evidence="1">The sequence shown here is derived from an EMBL/GenBank/DDBJ whole genome shotgun (WGS) entry which is preliminary data.</text>
</comment>
<reference evidence="2" key="1">
    <citation type="journal article" date="2023" name="Proc. Natl. Acad. Sci. U.S.A.">
        <title>Genomic and structural basis for evolution of tropane alkaloid biosynthesis.</title>
        <authorList>
            <person name="Wanga Y.-J."/>
            <person name="Taina T."/>
            <person name="Yua J.-Y."/>
            <person name="Lia J."/>
            <person name="Xua B."/>
            <person name="Chenc J."/>
            <person name="D'Auriad J.C."/>
            <person name="Huanga J.-P."/>
            <person name="Huanga S.-X."/>
        </authorList>
    </citation>
    <scope>NUCLEOTIDE SEQUENCE [LARGE SCALE GENOMIC DNA]</scope>
    <source>
        <strain evidence="2">cv. KIB-2019</strain>
    </source>
</reference>
<organism evidence="1 2">
    <name type="scientific">Anisodus acutangulus</name>
    <dbReference type="NCBI Taxonomy" id="402998"/>
    <lineage>
        <taxon>Eukaryota</taxon>
        <taxon>Viridiplantae</taxon>
        <taxon>Streptophyta</taxon>
        <taxon>Embryophyta</taxon>
        <taxon>Tracheophyta</taxon>
        <taxon>Spermatophyta</taxon>
        <taxon>Magnoliopsida</taxon>
        <taxon>eudicotyledons</taxon>
        <taxon>Gunneridae</taxon>
        <taxon>Pentapetalae</taxon>
        <taxon>asterids</taxon>
        <taxon>lamiids</taxon>
        <taxon>Solanales</taxon>
        <taxon>Solanaceae</taxon>
        <taxon>Solanoideae</taxon>
        <taxon>Hyoscyameae</taxon>
        <taxon>Anisodus</taxon>
    </lineage>
</organism>
<dbReference type="EMBL" id="JAJAGQ010000010">
    <property type="protein sequence ID" value="KAJ8551263.1"/>
    <property type="molecule type" value="Genomic_DNA"/>
</dbReference>
<accession>A0A9Q1M7B9</accession>
<keyword evidence="2" id="KW-1185">Reference proteome</keyword>
<gene>
    <name evidence="1" type="ORF">K7X08_000633</name>
</gene>
<proteinExistence type="predicted"/>
<dbReference type="AlphaFoldDB" id="A0A9Q1M7B9"/>
<name>A0A9Q1M7B9_9SOLA</name>
<evidence type="ECO:0000313" key="1">
    <source>
        <dbReference type="EMBL" id="KAJ8551263.1"/>
    </source>
</evidence>
<protein>
    <submittedName>
        <fullName evidence="1">Uncharacterized protein</fullName>
    </submittedName>
</protein>
<dbReference type="Proteomes" id="UP001152561">
    <property type="component" value="Unassembled WGS sequence"/>
</dbReference>
<sequence length="131" mass="14151">MTTFLLPTTGNLYVLAKNRNTLDDQPWLLQHQGTVVLSSLSRVRRPVISVDLATVLVSQPVDVIVEQLPLMALNIAAVDVGESGKQLRASNVDKTKVTPRDVVDASLGDSGQKLIADLQPENSSMHLEIGP</sequence>